<feature type="domain" description="Glutamine amidotransferase" evidence="14">
    <location>
        <begin position="5"/>
        <end position="194"/>
    </location>
</feature>
<dbReference type="PIRSF" id="PIRSF000495">
    <property type="entry name" value="Amidotransf_hisH"/>
    <property type="match status" value="1"/>
</dbReference>
<evidence type="ECO:0000256" key="12">
    <source>
        <dbReference type="HAMAP-Rule" id="MF_00278"/>
    </source>
</evidence>
<dbReference type="GO" id="GO:0016829">
    <property type="term" value="F:lyase activity"/>
    <property type="evidence" value="ECO:0007669"/>
    <property type="project" value="UniProtKB-KW"/>
</dbReference>
<keyword evidence="9 12" id="KW-0456">Lyase</keyword>
<keyword evidence="8 12" id="KW-0368">Histidine biosynthesis</keyword>
<evidence type="ECO:0000256" key="10">
    <source>
        <dbReference type="ARBA" id="ARBA00047838"/>
    </source>
</evidence>
<comment type="caution">
    <text evidence="15">The sequence shown here is derived from an EMBL/GenBank/DDBJ whole genome shotgun (WGS) entry which is preliminary data.</text>
</comment>
<dbReference type="InterPro" id="IPR017926">
    <property type="entry name" value="GATASE"/>
</dbReference>
<evidence type="ECO:0000256" key="9">
    <source>
        <dbReference type="ARBA" id="ARBA00023239"/>
    </source>
</evidence>
<dbReference type="SUPFAM" id="SSF52317">
    <property type="entry name" value="Class I glutamine amidotransferase-like"/>
    <property type="match status" value="1"/>
</dbReference>
<dbReference type="EC" id="3.5.1.2" evidence="12"/>
<dbReference type="Gene3D" id="3.40.50.880">
    <property type="match status" value="1"/>
</dbReference>
<dbReference type="GO" id="GO:0005737">
    <property type="term" value="C:cytoplasm"/>
    <property type="evidence" value="ECO:0007669"/>
    <property type="project" value="UniProtKB-SubCell"/>
</dbReference>
<dbReference type="EMBL" id="VUNN01000003">
    <property type="protein sequence ID" value="MSU05750.1"/>
    <property type="molecule type" value="Genomic_DNA"/>
</dbReference>
<evidence type="ECO:0000256" key="11">
    <source>
        <dbReference type="ARBA" id="ARBA00049534"/>
    </source>
</evidence>
<dbReference type="EC" id="4.3.2.10" evidence="12"/>
<proteinExistence type="inferred from homology"/>
<comment type="function">
    <text evidence="12">IGPS catalyzes the conversion of PRFAR and glutamine to IGP, AICAR and glutamate. The HisH subunit catalyzes the hydrolysis of glutamine to glutamate and ammonia as part of the synthesis of IGP and AICAR. The resulting ammonia molecule is channeled to the active site of HisF.</text>
</comment>
<dbReference type="GO" id="GO:0000105">
    <property type="term" value="P:L-histidine biosynthetic process"/>
    <property type="evidence" value="ECO:0007669"/>
    <property type="project" value="UniProtKB-UniRule"/>
</dbReference>
<feature type="active site" evidence="12 13">
    <location>
        <position position="180"/>
    </location>
</feature>
<evidence type="ECO:0000256" key="6">
    <source>
        <dbReference type="ARBA" id="ARBA00022801"/>
    </source>
</evidence>
<dbReference type="NCBIfam" id="TIGR01855">
    <property type="entry name" value="IMP_synth_hisH"/>
    <property type="match status" value="1"/>
</dbReference>
<protein>
    <recommendedName>
        <fullName evidence="12">Imidazole glycerol phosphate synthase subunit HisH</fullName>
        <ecNumber evidence="12">4.3.2.10</ecNumber>
    </recommendedName>
    <alternativeName>
        <fullName evidence="12">IGP synthase glutaminase subunit</fullName>
        <ecNumber evidence="12">3.5.1.2</ecNumber>
    </alternativeName>
    <alternativeName>
        <fullName evidence="12">IGP synthase subunit HisH</fullName>
    </alternativeName>
    <alternativeName>
        <fullName evidence="12">ImGP synthase subunit HisH</fullName>
        <shortName evidence="12">IGPS subunit HisH</shortName>
    </alternativeName>
</protein>
<evidence type="ECO:0000256" key="7">
    <source>
        <dbReference type="ARBA" id="ARBA00022962"/>
    </source>
</evidence>
<dbReference type="PANTHER" id="PTHR42701">
    <property type="entry name" value="IMIDAZOLE GLYCEROL PHOSPHATE SYNTHASE SUBUNIT HISH"/>
    <property type="match status" value="1"/>
</dbReference>
<feature type="active site" description="Nucleophile" evidence="12 13">
    <location>
        <position position="77"/>
    </location>
</feature>
<evidence type="ECO:0000256" key="5">
    <source>
        <dbReference type="ARBA" id="ARBA00022605"/>
    </source>
</evidence>
<sequence>MMVAVIDYNAGNTRSVMNALSRLGVKAELTSDIDVIKSSDRMIFPGVGAASWAMDELKKRELIETIKEYQRPFLGICLGMQLMNSFSEEGNVDLLNITANKVRLFDKNVGVKIPHVGWNEVTFSSDPIFKNLREKEYFYFVHSYYVEYSENTIATCFYDNVTFSAGLRKDNFYGFQFHPEKSGEVGEKLLKNFLEVSL</sequence>
<gene>
    <name evidence="12 15" type="primary">hisH</name>
    <name evidence="15" type="ORF">FYJ80_03020</name>
</gene>
<keyword evidence="16" id="KW-1185">Reference proteome</keyword>
<dbReference type="CDD" id="cd01748">
    <property type="entry name" value="GATase1_IGP_Synthase"/>
    <property type="match status" value="1"/>
</dbReference>
<evidence type="ECO:0000256" key="2">
    <source>
        <dbReference type="ARBA" id="ARBA00005091"/>
    </source>
</evidence>
<comment type="catalytic activity">
    <reaction evidence="10 12">
        <text>5-[(5-phospho-1-deoxy-D-ribulos-1-ylimino)methylamino]-1-(5-phospho-beta-D-ribosyl)imidazole-4-carboxamide + L-glutamine = D-erythro-1-(imidazol-4-yl)glycerol 3-phosphate + 5-amino-1-(5-phospho-beta-D-ribosyl)imidazole-4-carboxamide + L-glutamate + H(+)</text>
        <dbReference type="Rhea" id="RHEA:24793"/>
        <dbReference type="ChEBI" id="CHEBI:15378"/>
        <dbReference type="ChEBI" id="CHEBI:29985"/>
        <dbReference type="ChEBI" id="CHEBI:58278"/>
        <dbReference type="ChEBI" id="CHEBI:58359"/>
        <dbReference type="ChEBI" id="CHEBI:58475"/>
        <dbReference type="ChEBI" id="CHEBI:58525"/>
        <dbReference type="EC" id="4.3.2.10"/>
    </reaction>
</comment>
<organism evidence="15 16">
    <name type="scientific">Bullifex porci</name>
    <dbReference type="NCBI Taxonomy" id="2606638"/>
    <lineage>
        <taxon>Bacteria</taxon>
        <taxon>Pseudomonadati</taxon>
        <taxon>Spirochaetota</taxon>
        <taxon>Spirochaetia</taxon>
        <taxon>Spirochaetales</taxon>
        <taxon>Spirochaetaceae</taxon>
        <taxon>Bullifex</taxon>
    </lineage>
</organism>
<evidence type="ECO:0000259" key="14">
    <source>
        <dbReference type="Pfam" id="PF00117"/>
    </source>
</evidence>
<dbReference type="FunFam" id="3.40.50.880:FF:000009">
    <property type="entry name" value="Imidazole glycerol phosphate synthase subunit HisH"/>
    <property type="match status" value="1"/>
</dbReference>
<dbReference type="GO" id="GO:0000107">
    <property type="term" value="F:imidazoleglycerol-phosphate synthase activity"/>
    <property type="evidence" value="ECO:0007669"/>
    <property type="project" value="UniProtKB-UniRule"/>
</dbReference>
<evidence type="ECO:0000313" key="16">
    <source>
        <dbReference type="Proteomes" id="UP000460549"/>
    </source>
</evidence>
<keyword evidence="4 12" id="KW-0963">Cytoplasm</keyword>
<evidence type="ECO:0000256" key="1">
    <source>
        <dbReference type="ARBA" id="ARBA00004496"/>
    </source>
</evidence>
<dbReference type="PANTHER" id="PTHR42701:SF1">
    <property type="entry name" value="IMIDAZOLE GLYCEROL PHOSPHATE SYNTHASE SUBUNIT HISH"/>
    <property type="match status" value="1"/>
</dbReference>
<dbReference type="PROSITE" id="PS51273">
    <property type="entry name" value="GATASE_TYPE_1"/>
    <property type="match status" value="1"/>
</dbReference>
<evidence type="ECO:0000256" key="4">
    <source>
        <dbReference type="ARBA" id="ARBA00022490"/>
    </source>
</evidence>
<comment type="subunit">
    <text evidence="3 12">Heterodimer of HisH and HisF.</text>
</comment>
<keyword evidence="6 12" id="KW-0378">Hydrolase</keyword>
<keyword evidence="5 12" id="KW-0028">Amino-acid biosynthesis</keyword>
<dbReference type="InterPro" id="IPR010139">
    <property type="entry name" value="Imidazole-glycPsynth_HisH"/>
</dbReference>
<dbReference type="HAMAP" id="MF_00278">
    <property type="entry name" value="HisH"/>
    <property type="match status" value="1"/>
</dbReference>
<comment type="subcellular location">
    <subcellularLocation>
        <location evidence="1 12">Cytoplasm</location>
    </subcellularLocation>
</comment>
<accession>A0A7X2TR33</accession>
<dbReference type="Proteomes" id="UP000460549">
    <property type="component" value="Unassembled WGS sequence"/>
</dbReference>
<dbReference type="Pfam" id="PF00117">
    <property type="entry name" value="GATase"/>
    <property type="match status" value="1"/>
</dbReference>
<comment type="pathway">
    <text evidence="2 12">Amino-acid biosynthesis; L-histidine biosynthesis; L-histidine from 5-phospho-alpha-D-ribose 1-diphosphate: step 5/9.</text>
</comment>
<evidence type="ECO:0000256" key="13">
    <source>
        <dbReference type="PIRSR" id="PIRSR000495-1"/>
    </source>
</evidence>
<dbReference type="GO" id="GO:0004359">
    <property type="term" value="F:glutaminase activity"/>
    <property type="evidence" value="ECO:0007669"/>
    <property type="project" value="UniProtKB-EC"/>
</dbReference>
<keyword evidence="7 12" id="KW-0315">Glutamine amidotransferase</keyword>
<reference evidence="15 16" key="1">
    <citation type="submission" date="2019-08" db="EMBL/GenBank/DDBJ databases">
        <title>In-depth cultivation of the pig gut microbiome towards novel bacterial diversity and tailored functional studies.</title>
        <authorList>
            <person name="Wylensek D."/>
            <person name="Hitch T.C.A."/>
            <person name="Clavel T."/>
        </authorList>
    </citation>
    <scope>NUCLEOTIDE SEQUENCE [LARGE SCALE GENOMIC DNA]</scope>
    <source>
        <strain evidence="15 16">NM-380-WT-3C1</strain>
    </source>
</reference>
<dbReference type="AlphaFoldDB" id="A0A7X2TR33"/>
<evidence type="ECO:0000313" key="15">
    <source>
        <dbReference type="EMBL" id="MSU05750.1"/>
    </source>
</evidence>
<evidence type="ECO:0000256" key="3">
    <source>
        <dbReference type="ARBA" id="ARBA00011152"/>
    </source>
</evidence>
<evidence type="ECO:0000256" key="8">
    <source>
        <dbReference type="ARBA" id="ARBA00023102"/>
    </source>
</evidence>
<comment type="catalytic activity">
    <reaction evidence="11 12">
        <text>L-glutamine + H2O = L-glutamate + NH4(+)</text>
        <dbReference type="Rhea" id="RHEA:15889"/>
        <dbReference type="ChEBI" id="CHEBI:15377"/>
        <dbReference type="ChEBI" id="CHEBI:28938"/>
        <dbReference type="ChEBI" id="CHEBI:29985"/>
        <dbReference type="ChEBI" id="CHEBI:58359"/>
        <dbReference type="EC" id="3.5.1.2"/>
    </reaction>
</comment>
<dbReference type="UniPathway" id="UPA00031">
    <property type="reaction ID" value="UER00010"/>
</dbReference>
<name>A0A7X2TR33_9SPIO</name>
<feature type="active site" evidence="12 13">
    <location>
        <position position="178"/>
    </location>
</feature>
<dbReference type="InterPro" id="IPR029062">
    <property type="entry name" value="Class_I_gatase-like"/>
</dbReference>